<evidence type="ECO:0000313" key="3">
    <source>
        <dbReference type="Proteomes" id="UP001341840"/>
    </source>
</evidence>
<reference evidence="2 3" key="1">
    <citation type="journal article" date="2023" name="Plants (Basel)">
        <title>Bridging the Gap: Combining Genomics and Transcriptomics Approaches to Understand Stylosanthes scabra, an Orphan Legume from the Brazilian Caatinga.</title>
        <authorList>
            <person name="Ferreira-Neto J.R.C."/>
            <person name="da Silva M.D."/>
            <person name="Binneck E."/>
            <person name="de Melo N.F."/>
            <person name="da Silva R.H."/>
            <person name="de Melo A.L.T.M."/>
            <person name="Pandolfi V."/>
            <person name="Bustamante F.O."/>
            <person name="Brasileiro-Vidal A.C."/>
            <person name="Benko-Iseppon A.M."/>
        </authorList>
    </citation>
    <scope>NUCLEOTIDE SEQUENCE [LARGE SCALE GENOMIC DNA]</scope>
    <source>
        <tissue evidence="2">Leaves</tissue>
    </source>
</reference>
<gene>
    <name evidence="2" type="ORF">PIB30_042446</name>
</gene>
<feature type="region of interest" description="Disordered" evidence="1">
    <location>
        <begin position="198"/>
        <end position="269"/>
    </location>
</feature>
<feature type="compositionally biased region" description="Acidic residues" evidence="1">
    <location>
        <begin position="232"/>
        <end position="241"/>
    </location>
</feature>
<keyword evidence="3" id="KW-1185">Reference proteome</keyword>
<evidence type="ECO:0008006" key="4">
    <source>
        <dbReference type="Google" id="ProtNLM"/>
    </source>
</evidence>
<feature type="compositionally biased region" description="Basic and acidic residues" evidence="1">
    <location>
        <begin position="260"/>
        <end position="269"/>
    </location>
</feature>
<dbReference type="EMBL" id="JASCZI010090862">
    <property type="protein sequence ID" value="MED6147259.1"/>
    <property type="molecule type" value="Genomic_DNA"/>
</dbReference>
<name>A0ABU6TFV8_9FABA</name>
<evidence type="ECO:0000256" key="1">
    <source>
        <dbReference type="SAM" id="MobiDB-lite"/>
    </source>
</evidence>
<organism evidence="2 3">
    <name type="scientific">Stylosanthes scabra</name>
    <dbReference type="NCBI Taxonomy" id="79078"/>
    <lineage>
        <taxon>Eukaryota</taxon>
        <taxon>Viridiplantae</taxon>
        <taxon>Streptophyta</taxon>
        <taxon>Embryophyta</taxon>
        <taxon>Tracheophyta</taxon>
        <taxon>Spermatophyta</taxon>
        <taxon>Magnoliopsida</taxon>
        <taxon>eudicotyledons</taxon>
        <taxon>Gunneridae</taxon>
        <taxon>Pentapetalae</taxon>
        <taxon>rosids</taxon>
        <taxon>fabids</taxon>
        <taxon>Fabales</taxon>
        <taxon>Fabaceae</taxon>
        <taxon>Papilionoideae</taxon>
        <taxon>50 kb inversion clade</taxon>
        <taxon>dalbergioids sensu lato</taxon>
        <taxon>Dalbergieae</taxon>
        <taxon>Pterocarpus clade</taxon>
        <taxon>Stylosanthes</taxon>
    </lineage>
</organism>
<accession>A0ABU6TFV8</accession>
<proteinExistence type="predicted"/>
<protein>
    <recommendedName>
        <fullName evidence="4">DUF4378 domain-containing protein</fullName>
    </recommendedName>
</protein>
<sequence length="468" mass="54411">MLMNAMAQKCLMLQELLKEEQEPFLLNKYISDRKRINQINKHESNTNTFPLNLCNNACFSSIPTPTKSPLFLPSPKNNNKPMFLHIPSRTAALLLEAALRIHKHKNTTHNSFSLFGSFFRRLKHNHRKHKLKASAENVSSQMGFRSSYSVCSQANQHKSLDMETTSSTTSTNYDHHHHIIHNHEPFCESPFRFVLQTTPSASSVPSSPPTPHITQDKEINGSDRVQKFQSGEVEEEEEEDKEQCSPVSVLDPPFEDDDEAHGNDDDEQHGFDLECSYATMQRAKQHLLYKLRRFEKLAGLDPVELEKLMVDQEEEEEEEEDERFMEEDDGYVYDEESDEEALLWCKENNGLREQVFESLFESSRLEIPEGLKRLVCDVIAEEEREIECLEDYENRDMVVMRKVCKRMELWKQVESNTIDMMIQEDLSGEEKNGWKQKNVDQIRDMAGELELAIFGFLLEEFSEEVAKF</sequence>
<dbReference type="PANTHER" id="PTHR33623:SF5">
    <property type="entry name" value="HISTONE-LYSINE N-METHYLTRANSFERASE SETD1B-LIKE PROTEIN"/>
    <property type="match status" value="1"/>
</dbReference>
<evidence type="ECO:0000313" key="2">
    <source>
        <dbReference type="EMBL" id="MED6147259.1"/>
    </source>
</evidence>
<comment type="caution">
    <text evidence="2">The sequence shown here is derived from an EMBL/GenBank/DDBJ whole genome shotgun (WGS) entry which is preliminary data.</text>
</comment>
<feature type="compositionally biased region" description="Basic and acidic residues" evidence="1">
    <location>
        <begin position="214"/>
        <end position="226"/>
    </location>
</feature>
<dbReference type="PANTHER" id="PTHR33623">
    <property type="entry name" value="OS04G0572500 PROTEIN"/>
    <property type="match status" value="1"/>
</dbReference>
<dbReference type="Proteomes" id="UP001341840">
    <property type="component" value="Unassembled WGS sequence"/>
</dbReference>